<gene>
    <name evidence="1" type="ORF">CGI_10025873</name>
</gene>
<sequence length="175" mass="19588">MWYYEVLYMNTKAVELGPPRDPKNVQGEFHQYCSGGLVFIHDVTLLPCTHKYPRIRDLPKPTRLGSAPSGGTGPTSAYEGHQYSYIDPSARQGFGSALLRGPTILFSGLLRSSTGGNIAIDDVHFVSGDCYSGFCSVWRNRSYFSIRGTSIFLYRSLGTGRVWHSYSTWPDFQNK</sequence>
<protein>
    <submittedName>
        <fullName evidence="1">Uncharacterized protein</fullName>
    </submittedName>
</protein>
<accession>K1Q9D6</accession>
<proteinExistence type="predicted"/>
<evidence type="ECO:0000313" key="1">
    <source>
        <dbReference type="EMBL" id="EKC33352.1"/>
    </source>
</evidence>
<name>K1Q9D6_MAGGI</name>
<organism evidence="1">
    <name type="scientific">Magallana gigas</name>
    <name type="common">Pacific oyster</name>
    <name type="synonym">Crassostrea gigas</name>
    <dbReference type="NCBI Taxonomy" id="29159"/>
    <lineage>
        <taxon>Eukaryota</taxon>
        <taxon>Metazoa</taxon>
        <taxon>Spiralia</taxon>
        <taxon>Lophotrochozoa</taxon>
        <taxon>Mollusca</taxon>
        <taxon>Bivalvia</taxon>
        <taxon>Autobranchia</taxon>
        <taxon>Pteriomorphia</taxon>
        <taxon>Ostreida</taxon>
        <taxon>Ostreoidea</taxon>
        <taxon>Ostreidae</taxon>
        <taxon>Magallana</taxon>
    </lineage>
</organism>
<reference evidence="1" key="1">
    <citation type="journal article" date="2012" name="Nature">
        <title>The oyster genome reveals stress adaptation and complexity of shell formation.</title>
        <authorList>
            <person name="Zhang G."/>
            <person name="Fang X."/>
            <person name="Guo X."/>
            <person name="Li L."/>
            <person name="Luo R."/>
            <person name="Xu F."/>
            <person name="Yang P."/>
            <person name="Zhang L."/>
            <person name="Wang X."/>
            <person name="Qi H."/>
            <person name="Xiong Z."/>
            <person name="Que H."/>
            <person name="Xie Y."/>
            <person name="Holland P.W."/>
            <person name="Paps J."/>
            <person name="Zhu Y."/>
            <person name="Wu F."/>
            <person name="Chen Y."/>
            <person name="Wang J."/>
            <person name="Peng C."/>
            <person name="Meng J."/>
            <person name="Yang L."/>
            <person name="Liu J."/>
            <person name="Wen B."/>
            <person name="Zhang N."/>
            <person name="Huang Z."/>
            <person name="Zhu Q."/>
            <person name="Feng Y."/>
            <person name="Mount A."/>
            <person name="Hedgecock D."/>
            <person name="Xu Z."/>
            <person name="Liu Y."/>
            <person name="Domazet-Loso T."/>
            <person name="Du Y."/>
            <person name="Sun X."/>
            <person name="Zhang S."/>
            <person name="Liu B."/>
            <person name="Cheng P."/>
            <person name="Jiang X."/>
            <person name="Li J."/>
            <person name="Fan D."/>
            <person name="Wang W."/>
            <person name="Fu W."/>
            <person name="Wang T."/>
            <person name="Wang B."/>
            <person name="Zhang J."/>
            <person name="Peng Z."/>
            <person name="Li Y."/>
            <person name="Li N."/>
            <person name="Wang J."/>
            <person name="Chen M."/>
            <person name="He Y."/>
            <person name="Tan F."/>
            <person name="Song X."/>
            <person name="Zheng Q."/>
            <person name="Huang R."/>
            <person name="Yang H."/>
            <person name="Du X."/>
            <person name="Chen L."/>
            <person name="Yang M."/>
            <person name="Gaffney P.M."/>
            <person name="Wang S."/>
            <person name="Luo L."/>
            <person name="She Z."/>
            <person name="Ming Y."/>
            <person name="Huang W."/>
            <person name="Zhang S."/>
            <person name="Huang B."/>
            <person name="Zhang Y."/>
            <person name="Qu T."/>
            <person name="Ni P."/>
            <person name="Miao G."/>
            <person name="Wang J."/>
            <person name="Wang Q."/>
            <person name="Steinberg C.E."/>
            <person name="Wang H."/>
            <person name="Li N."/>
            <person name="Qian L."/>
            <person name="Zhang G."/>
            <person name="Li Y."/>
            <person name="Yang H."/>
            <person name="Liu X."/>
            <person name="Wang J."/>
            <person name="Yin Y."/>
            <person name="Wang J."/>
        </authorList>
    </citation>
    <scope>NUCLEOTIDE SEQUENCE [LARGE SCALE GENOMIC DNA]</scope>
    <source>
        <strain evidence="1">05x7-T-G4-1.051#20</strain>
    </source>
</reference>
<dbReference type="EMBL" id="JH818914">
    <property type="protein sequence ID" value="EKC33352.1"/>
    <property type="molecule type" value="Genomic_DNA"/>
</dbReference>
<dbReference type="InParanoid" id="K1Q9D6"/>
<dbReference type="AlphaFoldDB" id="K1Q9D6"/>
<dbReference type="HOGENOM" id="CLU_1534065_0_0_1"/>